<sequence length="187" mass="21662">MYGVDILVKEHENIKRMAKVMRAASLQVFSGGELVTKDFYQMLEFVRNYADKHHHKKEEDILFEYMKKELGKLAQNLITNGMLVEHDLGRLHMRELEAALQEYEASNSEDAKLDIVVNATAYTYLINRHIDKENEVVFTFGAKNLTEGSRTIVDQRTKEMEEGATKDGVQDKYLKVLEELEKKYILG</sequence>
<evidence type="ECO:0000259" key="1">
    <source>
        <dbReference type="Pfam" id="PF01814"/>
    </source>
</evidence>
<name>A0A3D2X5C8_9FIRM</name>
<gene>
    <name evidence="2" type="ORF">DHW61_07995</name>
</gene>
<evidence type="ECO:0000313" key="3">
    <source>
        <dbReference type="Proteomes" id="UP000262969"/>
    </source>
</evidence>
<protein>
    <submittedName>
        <fullName evidence="2">Hemerythrin</fullName>
    </submittedName>
</protein>
<dbReference type="Proteomes" id="UP000262969">
    <property type="component" value="Unassembled WGS sequence"/>
</dbReference>
<dbReference type="PANTHER" id="PTHR39966">
    <property type="entry name" value="BLL2471 PROTEIN-RELATED"/>
    <property type="match status" value="1"/>
</dbReference>
<proteinExistence type="predicted"/>
<dbReference type="Pfam" id="PF01814">
    <property type="entry name" value="Hemerythrin"/>
    <property type="match status" value="1"/>
</dbReference>
<dbReference type="AlphaFoldDB" id="A0A3D2X5C8"/>
<organism evidence="2 3">
    <name type="scientific">Lachnoclostridium phytofermentans</name>
    <dbReference type="NCBI Taxonomy" id="66219"/>
    <lineage>
        <taxon>Bacteria</taxon>
        <taxon>Bacillati</taxon>
        <taxon>Bacillota</taxon>
        <taxon>Clostridia</taxon>
        <taxon>Lachnospirales</taxon>
        <taxon>Lachnospiraceae</taxon>
    </lineage>
</organism>
<dbReference type="GO" id="GO:0005886">
    <property type="term" value="C:plasma membrane"/>
    <property type="evidence" value="ECO:0007669"/>
    <property type="project" value="TreeGrafter"/>
</dbReference>
<comment type="caution">
    <text evidence="2">The sequence shown here is derived from an EMBL/GenBank/DDBJ whole genome shotgun (WGS) entry which is preliminary data.</text>
</comment>
<dbReference type="InterPro" id="IPR012312">
    <property type="entry name" value="Hemerythrin-like"/>
</dbReference>
<evidence type="ECO:0000313" key="2">
    <source>
        <dbReference type="EMBL" id="HCL02341.1"/>
    </source>
</evidence>
<feature type="domain" description="Hemerythrin-like" evidence="1">
    <location>
        <begin position="3"/>
        <end position="139"/>
    </location>
</feature>
<accession>A0A3D2X5C8</accession>
<dbReference type="CDD" id="cd12108">
    <property type="entry name" value="Hr-like"/>
    <property type="match status" value="1"/>
</dbReference>
<reference evidence="2 3" key="1">
    <citation type="journal article" date="2018" name="Nat. Biotechnol.">
        <title>A standardized bacterial taxonomy based on genome phylogeny substantially revises the tree of life.</title>
        <authorList>
            <person name="Parks D.H."/>
            <person name="Chuvochina M."/>
            <person name="Waite D.W."/>
            <person name="Rinke C."/>
            <person name="Skarshewski A."/>
            <person name="Chaumeil P.A."/>
            <person name="Hugenholtz P."/>
        </authorList>
    </citation>
    <scope>NUCLEOTIDE SEQUENCE [LARGE SCALE GENOMIC DNA]</scope>
    <source>
        <strain evidence="2">UBA11728</strain>
    </source>
</reference>
<dbReference type="Gene3D" id="1.20.120.520">
    <property type="entry name" value="nmb1532 protein domain like"/>
    <property type="match status" value="1"/>
</dbReference>
<dbReference type="EMBL" id="DPVV01000260">
    <property type="protein sequence ID" value="HCL02341.1"/>
    <property type="molecule type" value="Genomic_DNA"/>
</dbReference>
<dbReference type="PANTHER" id="PTHR39966:SF1">
    <property type="entry name" value="HEMERYTHRIN-LIKE DOMAIN-CONTAINING PROTEIN"/>
    <property type="match status" value="1"/>
</dbReference>